<keyword evidence="3" id="KW-0808">Transferase</keyword>
<evidence type="ECO:0000256" key="4">
    <source>
        <dbReference type="ARBA" id="ARBA00022763"/>
    </source>
</evidence>
<dbReference type="InterPro" id="IPR036388">
    <property type="entry name" value="WH-like_DNA-bd_sf"/>
</dbReference>
<keyword evidence="10" id="KW-1185">Reference proteome</keyword>
<comment type="catalytic activity">
    <reaction evidence="1">
        <text>a 4-O-methyl-thymidine in DNA + L-cysteinyl-[protein] = a thymidine in DNA + S-methyl-L-cysteinyl-[protein]</text>
        <dbReference type="Rhea" id="RHEA:53428"/>
        <dbReference type="Rhea" id="RHEA-COMP:10131"/>
        <dbReference type="Rhea" id="RHEA-COMP:10132"/>
        <dbReference type="Rhea" id="RHEA-COMP:13555"/>
        <dbReference type="Rhea" id="RHEA-COMP:13556"/>
        <dbReference type="ChEBI" id="CHEBI:29950"/>
        <dbReference type="ChEBI" id="CHEBI:82612"/>
        <dbReference type="ChEBI" id="CHEBI:137386"/>
        <dbReference type="ChEBI" id="CHEBI:137387"/>
        <dbReference type="EC" id="2.1.1.63"/>
    </reaction>
</comment>
<dbReference type="Gene3D" id="3.30.160.70">
    <property type="entry name" value="Methylated DNA-protein cysteine methyltransferase domain"/>
    <property type="match status" value="1"/>
</dbReference>
<feature type="domain" description="Methylguanine DNA methyltransferase ribonuclease-like" evidence="8">
    <location>
        <begin position="31"/>
        <end position="108"/>
    </location>
</feature>
<dbReference type="SUPFAM" id="SSF53155">
    <property type="entry name" value="Methylated DNA-protein cysteine methyltransferase domain"/>
    <property type="match status" value="1"/>
</dbReference>
<dbReference type="InterPro" id="IPR001497">
    <property type="entry name" value="MethylDNA_cys_MeTrfase_AS"/>
</dbReference>
<dbReference type="Pfam" id="PF01035">
    <property type="entry name" value="DNA_binding_1"/>
    <property type="match status" value="1"/>
</dbReference>
<dbReference type="Proteomes" id="UP001058860">
    <property type="component" value="Chromosome"/>
</dbReference>
<dbReference type="SUPFAM" id="SSF46767">
    <property type="entry name" value="Methylated DNA-protein cysteine methyltransferase, C-terminal domain"/>
    <property type="match status" value="1"/>
</dbReference>
<dbReference type="InterPro" id="IPR008332">
    <property type="entry name" value="MethylG_MeTrfase_N"/>
</dbReference>
<dbReference type="PANTHER" id="PTHR10815">
    <property type="entry name" value="METHYLATED-DNA--PROTEIN-CYSTEINE METHYLTRANSFERASE"/>
    <property type="match status" value="1"/>
</dbReference>
<evidence type="ECO:0000256" key="5">
    <source>
        <dbReference type="ARBA" id="ARBA00023204"/>
    </source>
</evidence>
<evidence type="ECO:0000256" key="3">
    <source>
        <dbReference type="ARBA" id="ARBA00022679"/>
    </source>
</evidence>
<evidence type="ECO:0000259" key="8">
    <source>
        <dbReference type="Pfam" id="PF02870"/>
    </source>
</evidence>
<keyword evidence="2" id="KW-0489">Methyltransferase</keyword>
<dbReference type="PANTHER" id="PTHR10815:SF13">
    <property type="entry name" value="METHYLATED-DNA--PROTEIN-CYSTEINE METHYLTRANSFERASE"/>
    <property type="match status" value="1"/>
</dbReference>
<dbReference type="InterPro" id="IPR036631">
    <property type="entry name" value="MGMT_N_sf"/>
</dbReference>
<evidence type="ECO:0000313" key="9">
    <source>
        <dbReference type="EMBL" id="UUY03112.1"/>
    </source>
</evidence>
<sequence>MTELQPPAVDATALAARFAARAADSGDADVAYAVVDTPAGRVVAARTPTGLVRLAYEDFNGGLDRVLESLAVRLSPRIVEAPARLDDTRRELDEYFAGTRHAFDVPIDWTLTTPFARRVLQATAAIPFGQTSTYAQIAAAAGSPRGARPTGNALGSNPIPIIVPCHRVLATGGGLGGYTGGLSRKELLLGIEGVLLG</sequence>
<feature type="domain" description="Methylated-DNA-[protein]-cysteine S-methyltransferase DNA binding" evidence="7">
    <location>
        <begin position="114"/>
        <end position="194"/>
    </location>
</feature>
<protein>
    <submittedName>
        <fullName evidence="9">Methylated-DNA--[protein]-cysteine S-methyltransferase</fullName>
    </submittedName>
</protein>
<organism evidence="9 10">
    <name type="scientific">Svornostia abyssi</name>
    <dbReference type="NCBI Taxonomy" id="2898438"/>
    <lineage>
        <taxon>Bacteria</taxon>
        <taxon>Bacillati</taxon>
        <taxon>Actinomycetota</taxon>
        <taxon>Thermoleophilia</taxon>
        <taxon>Solirubrobacterales</taxon>
        <taxon>Baekduiaceae</taxon>
        <taxon>Svornostia</taxon>
    </lineage>
</organism>
<proteinExistence type="predicted"/>
<dbReference type="InterPro" id="IPR014048">
    <property type="entry name" value="MethylDNA_cys_MeTrfase_DNA-bd"/>
</dbReference>
<evidence type="ECO:0000256" key="2">
    <source>
        <dbReference type="ARBA" id="ARBA00022603"/>
    </source>
</evidence>
<evidence type="ECO:0000259" key="7">
    <source>
        <dbReference type="Pfam" id="PF01035"/>
    </source>
</evidence>
<evidence type="ECO:0000313" key="10">
    <source>
        <dbReference type="Proteomes" id="UP001058860"/>
    </source>
</evidence>
<dbReference type="Pfam" id="PF02870">
    <property type="entry name" value="Methyltransf_1N"/>
    <property type="match status" value="1"/>
</dbReference>
<dbReference type="NCBIfam" id="TIGR00589">
    <property type="entry name" value="ogt"/>
    <property type="match status" value="1"/>
</dbReference>
<dbReference type="CDD" id="cd06445">
    <property type="entry name" value="ATase"/>
    <property type="match status" value="1"/>
</dbReference>
<reference evidence="10" key="1">
    <citation type="submission" date="2021-11" db="EMBL/GenBank/DDBJ databases">
        <title>Cultivation dependent microbiological survey of springs from the worlds oldest radium mine currently devoted to the extraction of radon-saturated water.</title>
        <authorList>
            <person name="Kapinusova G."/>
            <person name="Smrhova T."/>
            <person name="Strejcek M."/>
            <person name="Suman J."/>
            <person name="Jani K."/>
            <person name="Pajer P."/>
            <person name="Uhlik O."/>
        </authorList>
    </citation>
    <scope>NUCLEOTIDE SEQUENCE [LARGE SCALE GENOMIC DNA]</scope>
    <source>
        <strain evidence="10">J379</strain>
    </source>
</reference>
<dbReference type="InterPro" id="IPR036217">
    <property type="entry name" value="MethylDNA_cys_MeTrfase_DNAb"/>
</dbReference>
<dbReference type="EMBL" id="CP088295">
    <property type="protein sequence ID" value="UUY03112.1"/>
    <property type="molecule type" value="Genomic_DNA"/>
</dbReference>
<dbReference type="Gene3D" id="1.10.10.10">
    <property type="entry name" value="Winged helix-like DNA-binding domain superfamily/Winged helix DNA-binding domain"/>
    <property type="match status" value="1"/>
</dbReference>
<name>A0ABY5PFC2_9ACTN</name>
<gene>
    <name evidence="9" type="ORF">LRS13_20920</name>
</gene>
<evidence type="ECO:0000256" key="1">
    <source>
        <dbReference type="ARBA" id="ARBA00001286"/>
    </source>
</evidence>
<keyword evidence="4" id="KW-0227">DNA damage</keyword>
<comment type="catalytic activity">
    <reaction evidence="6">
        <text>a 6-O-methyl-2'-deoxyguanosine in DNA + L-cysteinyl-[protein] = S-methyl-L-cysteinyl-[protein] + a 2'-deoxyguanosine in DNA</text>
        <dbReference type="Rhea" id="RHEA:24000"/>
        <dbReference type="Rhea" id="RHEA-COMP:10131"/>
        <dbReference type="Rhea" id="RHEA-COMP:10132"/>
        <dbReference type="Rhea" id="RHEA-COMP:11367"/>
        <dbReference type="Rhea" id="RHEA-COMP:11368"/>
        <dbReference type="ChEBI" id="CHEBI:29950"/>
        <dbReference type="ChEBI" id="CHEBI:82612"/>
        <dbReference type="ChEBI" id="CHEBI:85445"/>
        <dbReference type="ChEBI" id="CHEBI:85448"/>
        <dbReference type="EC" id="2.1.1.63"/>
    </reaction>
</comment>
<dbReference type="PROSITE" id="PS00374">
    <property type="entry name" value="MGMT"/>
    <property type="match status" value="1"/>
</dbReference>
<dbReference type="RefSeq" id="WP_353863623.1">
    <property type="nucleotide sequence ID" value="NZ_CP088295.1"/>
</dbReference>
<accession>A0ABY5PFC2</accession>
<keyword evidence="5" id="KW-0234">DNA repair</keyword>
<evidence type="ECO:0000256" key="6">
    <source>
        <dbReference type="ARBA" id="ARBA00049348"/>
    </source>
</evidence>